<evidence type="ECO:0000256" key="1">
    <source>
        <dbReference type="SAM" id="MobiDB-lite"/>
    </source>
</evidence>
<feature type="region of interest" description="Disordered" evidence="1">
    <location>
        <begin position="77"/>
        <end position="112"/>
    </location>
</feature>
<proteinExistence type="predicted"/>
<reference evidence="2" key="1">
    <citation type="journal article" date="2013" name="Environ. Microbiol.">
        <title>Microbiota from the distal guts of lean and obese adolescents exhibit partial functional redundancy besides clear differences in community structure.</title>
        <authorList>
            <person name="Ferrer M."/>
            <person name="Ruiz A."/>
            <person name="Lanza F."/>
            <person name="Haange S.B."/>
            <person name="Oberbach A."/>
            <person name="Till H."/>
            <person name="Bargiela R."/>
            <person name="Campoy C."/>
            <person name="Segura M.T."/>
            <person name="Richter M."/>
            <person name="von Bergen M."/>
            <person name="Seifert J."/>
            <person name="Suarez A."/>
        </authorList>
    </citation>
    <scope>NUCLEOTIDE SEQUENCE</scope>
</reference>
<accession>K1UG73</accession>
<feature type="compositionally biased region" description="Basic and acidic residues" evidence="1">
    <location>
        <begin position="82"/>
        <end position="94"/>
    </location>
</feature>
<organism evidence="2">
    <name type="scientific">human gut metagenome</name>
    <dbReference type="NCBI Taxonomy" id="408170"/>
    <lineage>
        <taxon>unclassified sequences</taxon>
        <taxon>metagenomes</taxon>
        <taxon>organismal metagenomes</taxon>
    </lineage>
</organism>
<dbReference type="AlphaFoldDB" id="K1UG73"/>
<sequence length="112" mass="12751">YDNFVYHTLMSMETNTLDKKYNERYGEYHIYSYLSRTPSSGQRSAATRSGVNHGVEKDDPVPSFGIGNYALVSFVDQSGRPTGRDRAHAVEHHPRIAAGQGRIPPRRHHRHD</sequence>
<comment type="caution">
    <text evidence="2">The sequence shown here is derived from an EMBL/GenBank/DDBJ whole genome shotgun (WGS) entry which is preliminary data.</text>
</comment>
<name>K1UG73_9ZZZZ</name>
<gene>
    <name evidence="2" type="ORF">LEA_04260</name>
</gene>
<feature type="compositionally biased region" description="Polar residues" evidence="1">
    <location>
        <begin position="37"/>
        <end position="50"/>
    </location>
</feature>
<protein>
    <submittedName>
        <fullName evidence="2">Uncharacterized protein</fullName>
    </submittedName>
</protein>
<evidence type="ECO:0000313" key="2">
    <source>
        <dbReference type="EMBL" id="EKC77270.1"/>
    </source>
</evidence>
<feature type="region of interest" description="Disordered" evidence="1">
    <location>
        <begin position="37"/>
        <end position="59"/>
    </location>
</feature>
<dbReference type="EMBL" id="AJWY01002809">
    <property type="protein sequence ID" value="EKC77270.1"/>
    <property type="molecule type" value="Genomic_DNA"/>
</dbReference>
<feature type="non-terminal residue" evidence="2">
    <location>
        <position position="1"/>
    </location>
</feature>